<feature type="compositionally biased region" description="Basic and acidic residues" evidence="1">
    <location>
        <begin position="191"/>
        <end position="214"/>
    </location>
</feature>
<dbReference type="Pfam" id="PF05553">
    <property type="entry name" value="DUF761"/>
    <property type="match status" value="1"/>
</dbReference>
<protein>
    <recommendedName>
        <fullName evidence="5">Hydroxyproline-rich glycoprotein family protein</fullName>
    </recommendedName>
</protein>
<feature type="compositionally biased region" description="Pro residues" evidence="1">
    <location>
        <begin position="223"/>
        <end position="247"/>
    </location>
</feature>
<evidence type="ECO:0000313" key="4">
    <source>
        <dbReference type="Proteomes" id="UP000027138"/>
    </source>
</evidence>
<dbReference type="InterPro" id="IPR008480">
    <property type="entry name" value="DUF761_pln"/>
</dbReference>
<proteinExistence type="predicted"/>
<feature type="region of interest" description="Disordered" evidence="1">
    <location>
        <begin position="481"/>
        <end position="523"/>
    </location>
</feature>
<keyword evidence="4" id="KW-1185">Reference proteome</keyword>
<evidence type="ECO:0000256" key="2">
    <source>
        <dbReference type="SAM" id="Phobius"/>
    </source>
</evidence>
<reference evidence="3 4" key="1">
    <citation type="journal article" date="2014" name="PLoS ONE">
        <title>Global Analysis of Gene Expression Profiles in Physic Nut (Jatropha curcas L.) Seedlings Exposed to Salt Stress.</title>
        <authorList>
            <person name="Zhang L."/>
            <person name="Zhang C."/>
            <person name="Wu P."/>
            <person name="Chen Y."/>
            <person name="Li M."/>
            <person name="Jiang H."/>
            <person name="Wu G."/>
        </authorList>
    </citation>
    <scope>NUCLEOTIDE SEQUENCE [LARGE SCALE GENOMIC DNA]</scope>
    <source>
        <strain evidence="4">cv. GZQX0401</strain>
        <tissue evidence="3">Young leaves</tissue>
    </source>
</reference>
<feature type="compositionally biased region" description="Basic residues" evidence="1">
    <location>
        <begin position="314"/>
        <end position="324"/>
    </location>
</feature>
<feature type="compositionally biased region" description="Pro residues" evidence="1">
    <location>
        <begin position="373"/>
        <end position="385"/>
    </location>
</feature>
<organism evidence="3 4">
    <name type="scientific">Jatropha curcas</name>
    <name type="common">Barbados nut</name>
    <dbReference type="NCBI Taxonomy" id="180498"/>
    <lineage>
        <taxon>Eukaryota</taxon>
        <taxon>Viridiplantae</taxon>
        <taxon>Streptophyta</taxon>
        <taxon>Embryophyta</taxon>
        <taxon>Tracheophyta</taxon>
        <taxon>Spermatophyta</taxon>
        <taxon>Magnoliopsida</taxon>
        <taxon>eudicotyledons</taxon>
        <taxon>Gunneridae</taxon>
        <taxon>Pentapetalae</taxon>
        <taxon>rosids</taxon>
        <taxon>fabids</taxon>
        <taxon>Malpighiales</taxon>
        <taxon>Euphorbiaceae</taxon>
        <taxon>Crotonoideae</taxon>
        <taxon>Jatropheae</taxon>
        <taxon>Jatropha</taxon>
    </lineage>
</organism>
<dbReference type="Proteomes" id="UP000027138">
    <property type="component" value="Unassembled WGS sequence"/>
</dbReference>
<feature type="compositionally biased region" description="Pro residues" evidence="1">
    <location>
        <begin position="343"/>
        <end position="354"/>
    </location>
</feature>
<feature type="compositionally biased region" description="Polar residues" evidence="1">
    <location>
        <begin position="386"/>
        <end position="417"/>
    </location>
</feature>
<feature type="compositionally biased region" description="Basic and acidic residues" evidence="1">
    <location>
        <begin position="260"/>
        <end position="281"/>
    </location>
</feature>
<keyword evidence="2" id="KW-0472">Membrane</keyword>
<name>A0A067L9J0_JATCU</name>
<feature type="compositionally biased region" description="Pro residues" evidence="1">
    <location>
        <begin position="283"/>
        <end position="298"/>
    </location>
</feature>
<evidence type="ECO:0008006" key="5">
    <source>
        <dbReference type="Google" id="ProtNLM"/>
    </source>
</evidence>
<dbReference type="AlphaFoldDB" id="A0A067L9J0"/>
<dbReference type="STRING" id="180498.A0A067L9J0"/>
<dbReference type="KEGG" id="jcu:105631420"/>
<keyword evidence="2" id="KW-0812">Transmembrane</keyword>
<feature type="compositionally biased region" description="Pro residues" evidence="1">
    <location>
        <begin position="452"/>
        <end position="463"/>
    </location>
</feature>
<dbReference type="EMBL" id="KK914327">
    <property type="protein sequence ID" value="KDP40734.1"/>
    <property type="molecule type" value="Genomic_DNA"/>
</dbReference>
<feature type="transmembrane region" description="Helical" evidence="2">
    <location>
        <begin position="31"/>
        <end position="54"/>
    </location>
</feature>
<dbReference type="PANTHER" id="PTHR33098:SF36">
    <property type="entry name" value="HYDROXYPROLINE-RICH GLYCOPROTEIN FAMILY PROTEIN"/>
    <property type="match status" value="1"/>
</dbReference>
<dbReference type="OrthoDB" id="787201at2759"/>
<gene>
    <name evidence="3" type="ORF">JCGZ_24733</name>
</gene>
<dbReference type="PANTHER" id="PTHR33098">
    <property type="entry name" value="COTTON FIBER (DUF761)"/>
    <property type="match status" value="1"/>
</dbReference>
<evidence type="ECO:0000256" key="1">
    <source>
        <dbReference type="SAM" id="MobiDB-lite"/>
    </source>
</evidence>
<evidence type="ECO:0000313" key="3">
    <source>
        <dbReference type="EMBL" id="KDP40734.1"/>
    </source>
</evidence>
<feature type="region of interest" description="Disordered" evidence="1">
    <location>
        <begin position="541"/>
        <end position="565"/>
    </location>
</feature>
<sequence length="565" mass="64094">MEEEENTPPFWLQTKDSHRGLRRLRSQATYIFLNSGVLLVVLLVIAFVFVFIIVPSVVSFTSQIFKPQSIKKSWDSLNLVLVLFAILCAFLSRNSNNGSNNESPSYRSLSNVQQQQQQRSYPSTPVHRWYDHDQYQDRTAYNNLSRLRSFSSYPDLRQESLWTTADERWRFYDDTHLKNSYRFSSDAQLQEEDRPQQQQEKQETEKEEKEDVGIVKEVVYMPSSPPPSPPPPPRPSPPAPPLSPQLQPPKSVRRRKVKRTYQDLEHEKRKEEERDLEEKKFHAPPPSPPPAPPPPPPNFSKNEKKRGKDFLTSLRRKKLRKQRQKSVENLGSLFDSQPSTPSFIPPPPPPPPPHFFQNLFSSKKGKSKKTHSAPPPPPPPPPPPVTYSSSRATKVSKAISQNAASSVESLASRTTAQVGAVTAHQPPRTVKTTYNFKRVEENVENGNASPLIPIPPPPPPPPFKMRSWKFVRDGDYVRVASFNSSRSGSPELDSEDPSENESSPMPRQDGDSAVPLFWPSPDVNTKAENFIARFRAGLKLEKNNSVKGRSNLGPSPDTVEREDPR</sequence>
<keyword evidence="2" id="KW-1133">Transmembrane helix</keyword>
<feature type="region of interest" description="Disordered" evidence="1">
    <location>
        <begin position="184"/>
        <end position="467"/>
    </location>
</feature>
<feature type="region of interest" description="Disordered" evidence="1">
    <location>
        <begin position="97"/>
        <end position="127"/>
    </location>
</feature>
<accession>A0A067L9J0</accession>